<proteinExistence type="predicted"/>
<protein>
    <recommendedName>
        <fullName evidence="2">Amidohydrolase-related domain-containing protein</fullName>
    </recommendedName>
</protein>
<dbReference type="SUPFAM" id="SSF51556">
    <property type="entry name" value="Metallo-dependent hydrolases"/>
    <property type="match status" value="1"/>
</dbReference>
<dbReference type="InterPro" id="IPR006680">
    <property type="entry name" value="Amidohydro-rel"/>
</dbReference>
<feature type="domain" description="Amidohydrolase-related" evidence="2">
    <location>
        <begin position="86"/>
        <end position="441"/>
    </location>
</feature>
<dbReference type="EMBL" id="CADCTV010000795">
    <property type="protein sequence ID" value="CAA9361857.1"/>
    <property type="molecule type" value="Genomic_DNA"/>
</dbReference>
<dbReference type="Pfam" id="PF01979">
    <property type="entry name" value="Amidohydro_1"/>
    <property type="match status" value="1"/>
</dbReference>
<feature type="signal peptide" evidence="1">
    <location>
        <begin position="1"/>
        <end position="22"/>
    </location>
</feature>
<dbReference type="AlphaFoldDB" id="A0A6J4MM50"/>
<dbReference type="PANTHER" id="PTHR43135:SF3">
    <property type="entry name" value="ALPHA-D-RIBOSE 1-METHYLPHOSPHONATE 5-TRIPHOSPHATE DIPHOSPHATASE"/>
    <property type="match status" value="1"/>
</dbReference>
<dbReference type="SUPFAM" id="SSF51338">
    <property type="entry name" value="Composite domain of metallo-dependent hydrolases"/>
    <property type="match status" value="1"/>
</dbReference>
<dbReference type="PROSITE" id="PS51257">
    <property type="entry name" value="PROKAR_LIPOPROTEIN"/>
    <property type="match status" value="1"/>
</dbReference>
<dbReference type="InterPro" id="IPR032466">
    <property type="entry name" value="Metal_Hydrolase"/>
</dbReference>
<dbReference type="InterPro" id="IPR011059">
    <property type="entry name" value="Metal-dep_hydrolase_composite"/>
</dbReference>
<evidence type="ECO:0000256" key="1">
    <source>
        <dbReference type="SAM" id="SignalP"/>
    </source>
</evidence>
<organism evidence="3">
    <name type="scientific">uncultured Gemmatimonadota bacterium</name>
    <dbReference type="NCBI Taxonomy" id="203437"/>
    <lineage>
        <taxon>Bacteria</taxon>
        <taxon>Pseudomonadati</taxon>
        <taxon>Gemmatimonadota</taxon>
        <taxon>environmental samples</taxon>
    </lineage>
</organism>
<dbReference type="InterPro" id="IPR051781">
    <property type="entry name" value="Metallo-dep_Hydrolase"/>
</dbReference>
<dbReference type="Gene3D" id="2.30.40.10">
    <property type="entry name" value="Urease, subunit C, domain 1"/>
    <property type="match status" value="1"/>
</dbReference>
<reference evidence="3" key="1">
    <citation type="submission" date="2020-02" db="EMBL/GenBank/DDBJ databases">
        <authorList>
            <person name="Meier V. D."/>
        </authorList>
    </citation>
    <scope>NUCLEOTIDE SEQUENCE</scope>
    <source>
        <strain evidence="3">AVDCRST_MAG89</strain>
    </source>
</reference>
<name>A0A6J4MM50_9BACT</name>
<accession>A0A6J4MM50</accession>
<keyword evidence="1" id="KW-0732">Signal</keyword>
<dbReference type="Gene3D" id="3.30.110.90">
    <property type="entry name" value="Amidohydrolase"/>
    <property type="match status" value="1"/>
</dbReference>
<dbReference type="Gene3D" id="1.20.58.520">
    <property type="entry name" value="Amidohydrolase"/>
    <property type="match status" value="1"/>
</dbReference>
<evidence type="ECO:0000259" key="2">
    <source>
        <dbReference type="Pfam" id="PF01979"/>
    </source>
</evidence>
<sequence length="456" mass="49487">MTRLILLISSLHLLSACTTAPRALPTPHGAGDATAITHVSLIPMTADTILHDMTVIVRGERIAAIGRARRTAVPAGARVIDGRGRYLVPGLVDAHIHLSNRADIDTVLAAVLLAKGVTTAIELGGMGLPGDSARLQLRTAINAGQRPGPTLYMARAQANDSAMTREGGMRRVEQDHAAGYDLMKVYNRLSVEGYRGITLRAHQLGMPVVGHVVRPAGLEATLGSGQRGIVHMEEFLYQYFGFRSSDTLQAQDAKLDTAIIPYFARITAQAGTYVTPTLVIFEGIITQAQDLERELARPETRYVPGPLYEGQWIREKNGRSLTFAHPRRLHHLRAALEYQRRMLQAMHRAGVPLLVGTDAPVPGAVPGFSVHDELQNFVELGLSPYEALSAGTRNAAAYLRKDDFGTVEVGRRADLLLLSSNPLDDIRNTQAIAGVMARGRWFDESALAALLARSAR</sequence>
<dbReference type="PANTHER" id="PTHR43135">
    <property type="entry name" value="ALPHA-D-RIBOSE 1-METHYLPHOSPHONATE 5-TRIPHOSPHATE DIPHOSPHATASE"/>
    <property type="match status" value="1"/>
</dbReference>
<gene>
    <name evidence="3" type="ORF">AVDCRST_MAG89-3794</name>
</gene>
<evidence type="ECO:0000313" key="3">
    <source>
        <dbReference type="EMBL" id="CAA9361857.1"/>
    </source>
</evidence>
<dbReference type="GO" id="GO:0016810">
    <property type="term" value="F:hydrolase activity, acting on carbon-nitrogen (but not peptide) bonds"/>
    <property type="evidence" value="ECO:0007669"/>
    <property type="project" value="InterPro"/>
</dbReference>
<feature type="chain" id="PRO_5027051374" description="Amidohydrolase-related domain-containing protein" evidence="1">
    <location>
        <begin position="23"/>
        <end position="456"/>
    </location>
</feature>
<dbReference type="Gene3D" id="3.40.50.10910">
    <property type="entry name" value="Amidohydrolase"/>
    <property type="match status" value="1"/>
</dbReference>